<protein>
    <recommendedName>
        <fullName evidence="1">Methyltransferase type 11 domain-containing protein</fullName>
    </recommendedName>
</protein>
<accession>A0A2T1K9C9</accession>
<dbReference type="CDD" id="cd02440">
    <property type="entry name" value="AdoMet_MTases"/>
    <property type="match status" value="1"/>
</dbReference>
<dbReference type="Proteomes" id="UP000239866">
    <property type="component" value="Unassembled WGS sequence"/>
</dbReference>
<evidence type="ECO:0000313" key="2">
    <source>
        <dbReference type="EMBL" id="PSF06132.1"/>
    </source>
</evidence>
<dbReference type="AlphaFoldDB" id="A0A2T1K9C9"/>
<dbReference type="EMBL" id="PXNP01000083">
    <property type="protein sequence ID" value="PSF06132.1"/>
    <property type="molecule type" value="Genomic_DNA"/>
</dbReference>
<gene>
    <name evidence="2" type="ORF">C7H09_10880</name>
</gene>
<dbReference type="InterPro" id="IPR013216">
    <property type="entry name" value="Methyltransf_11"/>
</dbReference>
<dbReference type="SUPFAM" id="SSF53335">
    <property type="entry name" value="S-adenosyl-L-methionine-dependent methyltransferases"/>
    <property type="match status" value="1"/>
</dbReference>
<dbReference type="PANTHER" id="PTHR43861">
    <property type="entry name" value="TRANS-ACONITATE 2-METHYLTRANSFERASE-RELATED"/>
    <property type="match status" value="1"/>
</dbReference>
<comment type="caution">
    <text evidence="2">The sequence shown here is derived from an EMBL/GenBank/DDBJ whole genome shotgun (WGS) entry which is preliminary data.</text>
</comment>
<dbReference type="Pfam" id="PF08241">
    <property type="entry name" value="Methyltransf_11"/>
    <property type="match status" value="1"/>
</dbReference>
<evidence type="ECO:0000259" key="1">
    <source>
        <dbReference type="Pfam" id="PF08241"/>
    </source>
</evidence>
<organism evidence="2 3">
    <name type="scientific">Marinobacter fuscus</name>
    <dbReference type="NCBI Taxonomy" id="2109942"/>
    <lineage>
        <taxon>Bacteria</taxon>
        <taxon>Pseudomonadati</taxon>
        <taxon>Pseudomonadota</taxon>
        <taxon>Gammaproteobacteria</taxon>
        <taxon>Pseudomonadales</taxon>
        <taxon>Marinobacteraceae</taxon>
        <taxon>Marinobacter</taxon>
    </lineage>
</organism>
<sequence>MKSKHEKQWEKLGSKDPYWAVLTDPKMKGGKWKKDEFFQTGYVEIENIFKKLNSLEMMPSNNLALDFGCGVGRLSRALAKRFHKVLALDISGSMLEEARRANSDIGNVEFRKNSEDNLGFIDSNSIDFIYSNIVLQHMKVNFQERFIKEFCRVLSENGVVAFQTPSKLNLKSWRGWAYVFLGNGVLNLFRKLKHGSSGVMELHAFPKSKVINILRENGVSIVHVERFDSAGKTFESYMYFAKKDLKINT</sequence>
<dbReference type="Gene3D" id="3.40.50.150">
    <property type="entry name" value="Vaccinia Virus protein VP39"/>
    <property type="match status" value="1"/>
</dbReference>
<feature type="domain" description="Methyltransferase type 11" evidence="1">
    <location>
        <begin position="65"/>
        <end position="162"/>
    </location>
</feature>
<dbReference type="InterPro" id="IPR029063">
    <property type="entry name" value="SAM-dependent_MTases_sf"/>
</dbReference>
<dbReference type="RefSeq" id="WP_106762529.1">
    <property type="nucleotide sequence ID" value="NZ_PXNP01000083.1"/>
</dbReference>
<evidence type="ECO:0000313" key="3">
    <source>
        <dbReference type="Proteomes" id="UP000239866"/>
    </source>
</evidence>
<proteinExistence type="predicted"/>
<reference evidence="2 3" key="1">
    <citation type="submission" date="2018-03" db="EMBL/GenBank/DDBJ databases">
        <title>Marinobacter brunus sp. nov., a marine bacterium of Gamma-proteobacteria isolated from the surface seawater of the South China Sea.</title>
        <authorList>
            <person name="Cheng H."/>
            <person name="Wu Y.-H."/>
            <person name="Xamxidin M."/>
            <person name="Xu X.-W."/>
        </authorList>
    </citation>
    <scope>NUCLEOTIDE SEQUENCE [LARGE SCALE GENOMIC DNA]</scope>
    <source>
        <strain evidence="2 3">NH169-3</strain>
    </source>
</reference>
<dbReference type="OrthoDB" id="9791837at2"/>
<dbReference type="GO" id="GO:0008757">
    <property type="term" value="F:S-adenosylmethionine-dependent methyltransferase activity"/>
    <property type="evidence" value="ECO:0007669"/>
    <property type="project" value="InterPro"/>
</dbReference>
<name>A0A2T1K9C9_9GAMM</name>
<keyword evidence="3" id="KW-1185">Reference proteome</keyword>